<evidence type="ECO:0000313" key="7">
    <source>
        <dbReference type="EMBL" id="KGA16492.1"/>
    </source>
</evidence>
<dbReference type="PANTHER" id="PTHR43214:SF24">
    <property type="entry name" value="TRANSCRIPTIONAL REGULATORY PROTEIN NARL-RELATED"/>
    <property type="match status" value="1"/>
</dbReference>
<dbReference type="CDD" id="cd17535">
    <property type="entry name" value="REC_NarL-like"/>
    <property type="match status" value="1"/>
</dbReference>
<evidence type="ECO:0000256" key="3">
    <source>
        <dbReference type="ARBA" id="ARBA00023125"/>
    </source>
</evidence>
<evidence type="ECO:0000256" key="1">
    <source>
        <dbReference type="ARBA" id="ARBA00022553"/>
    </source>
</evidence>
<keyword evidence="4" id="KW-0804">Transcription</keyword>
<dbReference type="PROSITE" id="PS00622">
    <property type="entry name" value="HTH_LUXR_1"/>
    <property type="match status" value="1"/>
</dbReference>
<accession>A0A094PZI0</accession>
<dbReference type="AlphaFoldDB" id="A0A094PZI0"/>
<dbReference type="SMART" id="SM00448">
    <property type="entry name" value="REC"/>
    <property type="match status" value="1"/>
</dbReference>
<dbReference type="GO" id="GO:0000160">
    <property type="term" value="P:phosphorelay signal transduction system"/>
    <property type="evidence" value="ECO:0007669"/>
    <property type="project" value="InterPro"/>
</dbReference>
<evidence type="ECO:0000256" key="2">
    <source>
        <dbReference type="ARBA" id="ARBA00023015"/>
    </source>
</evidence>
<dbReference type="InterPro" id="IPR000792">
    <property type="entry name" value="Tscrpt_reg_LuxR_C"/>
</dbReference>
<feature type="domain" description="Response regulatory" evidence="6">
    <location>
        <begin position="4"/>
        <end position="120"/>
    </location>
</feature>
<dbReference type="InterPro" id="IPR016032">
    <property type="entry name" value="Sig_transdc_resp-reg_C-effctor"/>
</dbReference>
<reference evidence="7" key="1">
    <citation type="submission" date="2014-06" db="EMBL/GenBank/DDBJ databases">
        <title>Key roles for freshwater Actinobacteria revealed by deep metagenomic sequencing.</title>
        <authorList>
            <person name="Ghai R."/>
            <person name="Mizuno C.M."/>
            <person name="Picazo A."/>
            <person name="Camacho A."/>
            <person name="Rodriguez-Valera F."/>
        </authorList>
    </citation>
    <scope>NUCLEOTIDE SEQUENCE</scope>
</reference>
<dbReference type="PRINTS" id="PR00038">
    <property type="entry name" value="HTHLUXR"/>
</dbReference>
<evidence type="ECO:0000259" key="5">
    <source>
        <dbReference type="PROSITE" id="PS50043"/>
    </source>
</evidence>
<dbReference type="SMART" id="SM00421">
    <property type="entry name" value="HTH_LUXR"/>
    <property type="match status" value="1"/>
</dbReference>
<dbReference type="GO" id="GO:0003677">
    <property type="term" value="F:DNA binding"/>
    <property type="evidence" value="ECO:0007669"/>
    <property type="project" value="UniProtKB-KW"/>
</dbReference>
<dbReference type="PROSITE" id="PS50110">
    <property type="entry name" value="RESPONSE_REGULATORY"/>
    <property type="match status" value="1"/>
</dbReference>
<dbReference type="EMBL" id="JNSL01000083">
    <property type="protein sequence ID" value="KGA16492.1"/>
    <property type="molecule type" value="Genomic_DNA"/>
</dbReference>
<sequence>MNTKVFVVDDHELVRKGLIDLIDAQEDLSVVGSAANCEEAVVNFAALDADVAVLDVRLPDGNGIELCRELISLKPKLKVLMLTSFQDDEALLGAVLGGAVGYLIKDIKNLELLASIRKVAAGESFLDTKLISSVTNRLRENKNPASEIYELTDQEQRVLEFIGEGMTNREIAKNMFLAEKTVKNYVSSLLRKLGLERRTQAAAMAVRLSVGRS</sequence>
<evidence type="ECO:0000259" key="6">
    <source>
        <dbReference type="PROSITE" id="PS50110"/>
    </source>
</evidence>
<protein>
    <submittedName>
        <fullName evidence="7">LuxR family transcriptional regulator</fullName>
    </submittedName>
</protein>
<dbReference type="PANTHER" id="PTHR43214">
    <property type="entry name" value="TWO-COMPONENT RESPONSE REGULATOR"/>
    <property type="match status" value="1"/>
</dbReference>
<keyword evidence="1" id="KW-0597">Phosphoprotein</keyword>
<evidence type="ECO:0000256" key="4">
    <source>
        <dbReference type="ARBA" id="ARBA00023163"/>
    </source>
</evidence>
<proteinExistence type="predicted"/>
<feature type="domain" description="HTH luxR-type" evidence="5">
    <location>
        <begin position="144"/>
        <end position="209"/>
    </location>
</feature>
<dbReference type="PROSITE" id="PS50043">
    <property type="entry name" value="HTH_LUXR_2"/>
    <property type="match status" value="1"/>
</dbReference>
<dbReference type="CDD" id="cd06170">
    <property type="entry name" value="LuxR_C_like"/>
    <property type="match status" value="1"/>
</dbReference>
<dbReference type="InterPro" id="IPR011006">
    <property type="entry name" value="CheY-like_superfamily"/>
</dbReference>
<dbReference type="Gene3D" id="3.40.50.2300">
    <property type="match status" value="1"/>
</dbReference>
<name>A0A094PZI0_9ZZZZ</name>
<dbReference type="Pfam" id="PF00072">
    <property type="entry name" value="Response_reg"/>
    <property type="match status" value="1"/>
</dbReference>
<keyword evidence="2" id="KW-0805">Transcription regulation</keyword>
<organism evidence="7">
    <name type="scientific">freshwater metagenome</name>
    <dbReference type="NCBI Taxonomy" id="449393"/>
    <lineage>
        <taxon>unclassified sequences</taxon>
        <taxon>metagenomes</taxon>
        <taxon>ecological metagenomes</taxon>
    </lineage>
</organism>
<dbReference type="Pfam" id="PF00196">
    <property type="entry name" value="GerE"/>
    <property type="match status" value="1"/>
</dbReference>
<keyword evidence="3" id="KW-0238">DNA-binding</keyword>
<dbReference type="InterPro" id="IPR058245">
    <property type="entry name" value="NreC/VraR/RcsB-like_REC"/>
</dbReference>
<dbReference type="SUPFAM" id="SSF46894">
    <property type="entry name" value="C-terminal effector domain of the bipartite response regulators"/>
    <property type="match status" value="1"/>
</dbReference>
<gene>
    <name evidence="7" type="ORF">GM51_12430</name>
</gene>
<dbReference type="InterPro" id="IPR039420">
    <property type="entry name" value="WalR-like"/>
</dbReference>
<dbReference type="GO" id="GO:0006355">
    <property type="term" value="P:regulation of DNA-templated transcription"/>
    <property type="evidence" value="ECO:0007669"/>
    <property type="project" value="InterPro"/>
</dbReference>
<dbReference type="SUPFAM" id="SSF52172">
    <property type="entry name" value="CheY-like"/>
    <property type="match status" value="1"/>
</dbReference>
<dbReference type="InterPro" id="IPR001789">
    <property type="entry name" value="Sig_transdc_resp-reg_receiver"/>
</dbReference>
<comment type="caution">
    <text evidence="7">The sequence shown here is derived from an EMBL/GenBank/DDBJ whole genome shotgun (WGS) entry which is preliminary data.</text>
</comment>